<keyword evidence="5 8" id="KW-0472">Membrane</keyword>
<dbReference type="PROSITE" id="PS50853">
    <property type="entry name" value="FN3"/>
    <property type="match status" value="7"/>
</dbReference>
<name>A0ABN8N464_9CNID</name>
<comment type="caution">
    <text evidence="11">The sequence shown here is derived from an EMBL/GenBank/DDBJ whole genome shotgun (WGS) entry which is preliminary data.</text>
</comment>
<reference evidence="11 12" key="1">
    <citation type="submission" date="2022-05" db="EMBL/GenBank/DDBJ databases">
        <authorList>
            <consortium name="Genoscope - CEA"/>
            <person name="William W."/>
        </authorList>
    </citation>
    <scope>NUCLEOTIDE SEQUENCE [LARGE SCALE GENOMIC DNA]</scope>
</reference>
<evidence type="ECO:0000256" key="3">
    <source>
        <dbReference type="ARBA" id="ARBA00022729"/>
    </source>
</evidence>
<keyword evidence="2 8" id="KW-0812">Transmembrane</keyword>
<keyword evidence="12" id="KW-1185">Reference proteome</keyword>
<dbReference type="InterPro" id="IPR003961">
    <property type="entry name" value="FN3_dom"/>
</dbReference>
<evidence type="ECO:0000256" key="4">
    <source>
        <dbReference type="ARBA" id="ARBA00022989"/>
    </source>
</evidence>
<feature type="domain" description="Fibronectin type-III" evidence="10">
    <location>
        <begin position="542"/>
        <end position="633"/>
    </location>
</feature>
<evidence type="ECO:0000259" key="10">
    <source>
        <dbReference type="PROSITE" id="PS50853"/>
    </source>
</evidence>
<feature type="region of interest" description="Disordered" evidence="7">
    <location>
        <begin position="1053"/>
        <end position="1072"/>
    </location>
</feature>
<feature type="domain" description="Fibronectin type-III" evidence="10">
    <location>
        <begin position="344"/>
        <end position="434"/>
    </location>
</feature>
<dbReference type="CDD" id="cd00063">
    <property type="entry name" value="FN3"/>
    <property type="match status" value="7"/>
</dbReference>
<dbReference type="InterPro" id="IPR057598">
    <property type="entry name" value="Fn3_PTPRU"/>
</dbReference>
<evidence type="ECO:0000313" key="12">
    <source>
        <dbReference type="Proteomes" id="UP001159405"/>
    </source>
</evidence>
<dbReference type="PROSITE" id="PS01285">
    <property type="entry name" value="FA58C_1"/>
    <property type="match status" value="1"/>
</dbReference>
<feature type="region of interest" description="Disordered" evidence="7">
    <location>
        <begin position="1"/>
        <end position="25"/>
    </location>
</feature>
<feature type="domain" description="Fibronectin type-III" evidence="10">
    <location>
        <begin position="732"/>
        <end position="833"/>
    </location>
</feature>
<dbReference type="InterPro" id="IPR036116">
    <property type="entry name" value="FN3_sf"/>
</dbReference>
<feature type="domain" description="Fibronectin type-III" evidence="10">
    <location>
        <begin position="148"/>
        <end position="243"/>
    </location>
</feature>
<evidence type="ECO:0000256" key="2">
    <source>
        <dbReference type="ARBA" id="ARBA00022692"/>
    </source>
</evidence>
<evidence type="ECO:0000256" key="1">
    <source>
        <dbReference type="ARBA" id="ARBA00004479"/>
    </source>
</evidence>
<dbReference type="Gene3D" id="2.60.40.10">
    <property type="entry name" value="Immunoglobulins"/>
    <property type="match status" value="7"/>
</dbReference>
<dbReference type="InterPro" id="IPR013783">
    <property type="entry name" value="Ig-like_fold"/>
</dbReference>
<keyword evidence="3" id="KW-0732">Signal</keyword>
<dbReference type="InterPro" id="IPR050713">
    <property type="entry name" value="RTP_Phos/Ushers"/>
</dbReference>
<evidence type="ECO:0000256" key="5">
    <source>
        <dbReference type="ARBA" id="ARBA00023136"/>
    </source>
</evidence>
<dbReference type="CDD" id="cd00057">
    <property type="entry name" value="FA58C"/>
    <property type="match status" value="1"/>
</dbReference>
<dbReference type="SMART" id="SM00231">
    <property type="entry name" value="FA58C"/>
    <property type="match status" value="1"/>
</dbReference>
<dbReference type="EMBL" id="CALNXK010000007">
    <property type="protein sequence ID" value="CAH3039643.1"/>
    <property type="molecule type" value="Genomic_DNA"/>
</dbReference>
<feature type="domain" description="F5/8 type C" evidence="9">
    <location>
        <begin position="1"/>
        <end position="139"/>
    </location>
</feature>
<proteinExistence type="predicted"/>
<dbReference type="Proteomes" id="UP001159405">
    <property type="component" value="Unassembled WGS sequence"/>
</dbReference>
<dbReference type="Pfam" id="PF00754">
    <property type="entry name" value="F5_F8_type_C"/>
    <property type="match status" value="1"/>
</dbReference>
<evidence type="ECO:0000256" key="7">
    <source>
        <dbReference type="SAM" id="MobiDB-lite"/>
    </source>
</evidence>
<dbReference type="Pfam" id="PF23144">
    <property type="entry name" value="Fn3_PTPRU"/>
    <property type="match status" value="1"/>
</dbReference>
<feature type="compositionally biased region" description="Low complexity" evidence="7">
    <location>
        <begin position="12"/>
        <end position="25"/>
    </location>
</feature>
<protein>
    <submittedName>
        <fullName evidence="11">Uncharacterized protein</fullName>
    </submittedName>
</protein>
<evidence type="ECO:0000313" key="11">
    <source>
        <dbReference type="EMBL" id="CAH3039643.1"/>
    </source>
</evidence>
<feature type="domain" description="Fibronectin type-III" evidence="10">
    <location>
        <begin position="439"/>
        <end position="533"/>
    </location>
</feature>
<keyword evidence="4 8" id="KW-1133">Transmembrane helix</keyword>
<evidence type="ECO:0000259" key="9">
    <source>
        <dbReference type="PROSITE" id="PS50022"/>
    </source>
</evidence>
<feature type="transmembrane region" description="Helical" evidence="8">
    <location>
        <begin position="998"/>
        <end position="1019"/>
    </location>
</feature>
<accession>A0ABN8N464</accession>
<sequence length="1131" mass="124289">MTNGKIRDTDISASSELNSNSSASNARLNNTKSWVADKNDTQPWIQVNLGKIMNITAISTQGFPGSGFVSSFYFSYDTSEMEWLNYTIHGGYVKVFQGNTNDNGTKRVLVNPLVTAQYIRLHPTNCSGHCALRMEFYGCKSDPTIGLPGQPLSLKQISVSSSMINITWDPPIDIGDGIKGYTVKWQEVNGTSGSMQKVVPPLSFNSASLAVTPYTWYDIHVQAYNDEGIGPWSKPLRVQSSESVPSAPANFILSSSSPLSLTASWDAIPVKQQQGKLLGYQVFYKKEGHGNEQNGTVGPDQLNYTIIDLEFASYSVRVAGFTAVGIGNSTVVQTKTPNEGAPSPVTNLELNVLSSKSISVTWKPPEKLNGNLKRYVVTYGTARDNLNERRNSPTAVSYQLTELEEFTVYYVQVFAETSVSGKRSAIVDAKTLEDVPSAPPVIDQAKTEAEDAHTIRVTWEEIAEKDQNGIIIVYTVAYKVEGQPTQLSLNTTDKNTVTKGLKPYTSYCIRVRGYTKIGPSGWSPCTTVKTLQSGVKTVGPSRPLGVVVEASSSTTIEVKWSAPAEPNGIIKNYLIEYGKDPDQQTTEKVVTDRTFEFTLTGLEKFTTYYIKVRGKTSERGNASEVLNATTSEDRPSAPTKFSGKVLSDKEILITWEEPVNANGIIRSYYIRVYETKSGQEAYNKTVPKEGNNEQSLRVSDLKPYTNFNFTIQAKTIELGEMAYFTAKTLEGVPGKPADVRAKLEEDNIKVYWEEPVNPNGKIVKYNVYFKGRRVYNTSFKDDLLLVDSKASRYTSIKEDKLTPGTKYTIHVTALTERGEGAPSDTVIVSTLAKAPSAPPPPQVLHGRDVTSSTITIYLTSSPDNNGRVVAQEVVIEKIEIASSCLTSSLPDNILGYKEAMANGDRYYIAARFERDKEQVPRKFVVGDGEIYGDYLNAPLEPSRKTVYKAYVRAATEVNGGGSLQKLVYGEPAAVILPLSTTDTDEAQQSSTCLSCWKVAVLVEGVLLAFLAVTVGILVVEGRTKRIRKAAAIRDKTTERIELEVKNTSLLNPAEDGHRRQAGVSDENEEGGCEYETVQPVRMECRYATLRRQSTKPGEGSYTSLAVCDWRACSDSPIYVNQVPSPQYTSNG</sequence>
<dbReference type="InterPro" id="IPR008979">
    <property type="entry name" value="Galactose-bd-like_sf"/>
</dbReference>
<dbReference type="PANTHER" id="PTHR46957">
    <property type="entry name" value="CYTOKINE RECEPTOR"/>
    <property type="match status" value="1"/>
</dbReference>
<feature type="domain" description="Fibronectin type-III" evidence="10">
    <location>
        <begin position="247"/>
        <end position="340"/>
    </location>
</feature>
<organism evidence="11 12">
    <name type="scientific">Porites lobata</name>
    <dbReference type="NCBI Taxonomy" id="104759"/>
    <lineage>
        <taxon>Eukaryota</taxon>
        <taxon>Metazoa</taxon>
        <taxon>Cnidaria</taxon>
        <taxon>Anthozoa</taxon>
        <taxon>Hexacorallia</taxon>
        <taxon>Scleractinia</taxon>
        <taxon>Fungiina</taxon>
        <taxon>Poritidae</taxon>
        <taxon>Porites</taxon>
    </lineage>
</organism>
<feature type="compositionally biased region" description="Basic and acidic residues" evidence="7">
    <location>
        <begin position="1"/>
        <end position="10"/>
    </location>
</feature>
<dbReference type="SUPFAM" id="SSF49265">
    <property type="entry name" value="Fibronectin type III"/>
    <property type="match status" value="4"/>
</dbReference>
<dbReference type="PROSITE" id="PS50022">
    <property type="entry name" value="FA58C_3"/>
    <property type="match status" value="1"/>
</dbReference>
<evidence type="ECO:0000256" key="8">
    <source>
        <dbReference type="SAM" id="Phobius"/>
    </source>
</evidence>
<feature type="domain" description="Fibronectin type-III" evidence="10">
    <location>
        <begin position="637"/>
        <end position="731"/>
    </location>
</feature>
<dbReference type="SUPFAM" id="SSF49785">
    <property type="entry name" value="Galactose-binding domain-like"/>
    <property type="match status" value="1"/>
</dbReference>
<keyword evidence="6" id="KW-0325">Glycoprotein</keyword>
<dbReference type="SMART" id="SM00060">
    <property type="entry name" value="FN3"/>
    <property type="match status" value="8"/>
</dbReference>
<comment type="subcellular location">
    <subcellularLocation>
        <location evidence="1">Membrane</location>
        <topology evidence="1">Single-pass type I membrane protein</topology>
    </subcellularLocation>
</comment>
<dbReference type="PANTHER" id="PTHR46957:SF3">
    <property type="entry name" value="CYTOKINE RECEPTOR"/>
    <property type="match status" value="1"/>
</dbReference>
<dbReference type="Pfam" id="PF00041">
    <property type="entry name" value="fn3"/>
    <property type="match status" value="6"/>
</dbReference>
<dbReference type="InterPro" id="IPR000421">
    <property type="entry name" value="FA58C"/>
</dbReference>
<evidence type="ECO:0000256" key="6">
    <source>
        <dbReference type="ARBA" id="ARBA00023180"/>
    </source>
</evidence>
<gene>
    <name evidence="11" type="ORF">PLOB_00042819</name>
</gene>
<dbReference type="Gene3D" id="2.60.120.260">
    <property type="entry name" value="Galactose-binding domain-like"/>
    <property type="match status" value="1"/>
</dbReference>